<comment type="catalytic activity">
    <reaction evidence="8">
        <text>2 reduced [2Fe-2S]-[ferredoxin] + NADP(+) + H(+) = 2 oxidized [2Fe-2S]-[ferredoxin] + NADPH</text>
        <dbReference type="Rhea" id="RHEA:20125"/>
        <dbReference type="Rhea" id="RHEA-COMP:10000"/>
        <dbReference type="Rhea" id="RHEA-COMP:10001"/>
        <dbReference type="ChEBI" id="CHEBI:15378"/>
        <dbReference type="ChEBI" id="CHEBI:33737"/>
        <dbReference type="ChEBI" id="CHEBI:33738"/>
        <dbReference type="ChEBI" id="CHEBI:57783"/>
        <dbReference type="ChEBI" id="CHEBI:58349"/>
        <dbReference type="EC" id="1.18.1.2"/>
    </reaction>
</comment>
<dbReference type="PROSITE" id="PS51384">
    <property type="entry name" value="FAD_FR"/>
    <property type="match status" value="1"/>
</dbReference>
<evidence type="ECO:0000256" key="5">
    <source>
        <dbReference type="ARBA" id="ARBA00022827"/>
    </source>
</evidence>
<dbReference type="InterPro" id="IPR017938">
    <property type="entry name" value="Riboflavin_synthase-like_b-brl"/>
</dbReference>
<comment type="similarity">
    <text evidence="2">Belongs to the ferredoxin--NADP reductase type 1 family.</text>
</comment>
<dbReference type="EC" id="1.18.1.2" evidence="3"/>
<feature type="domain" description="FAD-binding FR-type" evidence="9">
    <location>
        <begin position="104"/>
        <end position="229"/>
    </location>
</feature>
<name>A0A2P6TVY5_CHLSO</name>
<evidence type="ECO:0000256" key="3">
    <source>
        <dbReference type="ARBA" id="ARBA00013223"/>
    </source>
</evidence>
<dbReference type="Pfam" id="PF00175">
    <property type="entry name" value="NAD_binding_1"/>
    <property type="match status" value="1"/>
</dbReference>
<dbReference type="InterPro" id="IPR001709">
    <property type="entry name" value="Flavoprot_Pyr_Nucl_cyt_Rdtase"/>
</dbReference>
<dbReference type="STRING" id="3076.A0A2P6TVY5"/>
<comment type="cofactor">
    <cofactor evidence="1">
        <name>FAD</name>
        <dbReference type="ChEBI" id="CHEBI:57692"/>
    </cofactor>
</comment>
<dbReference type="EMBL" id="LHPG02000005">
    <property type="protein sequence ID" value="PRW58218.1"/>
    <property type="molecule type" value="Genomic_DNA"/>
</dbReference>
<dbReference type="InterPro" id="IPR017927">
    <property type="entry name" value="FAD-bd_FR_type"/>
</dbReference>
<dbReference type="Proteomes" id="UP000239899">
    <property type="component" value="Unassembled WGS sequence"/>
</dbReference>
<evidence type="ECO:0000256" key="1">
    <source>
        <dbReference type="ARBA" id="ARBA00001974"/>
    </source>
</evidence>
<comment type="caution">
    <text evidence="10">The sequence shown here is derived from an EMBL/GenBank/DDBJ whole genome shotgun (WGS) entry which is preliminary data.</text>
</comment>
<dbReference type="InterPro" id="IPR039261">
    <property type="entry name" value="FNR_nucleotide-bd"/>
</dbReference>
<gene>
    <name evidence="10" type="ORF">C2E21_2798</name>
</gene>
<dbReference type="AlphaFoldDB" id="A0A2P6TVY5"/>
<dbReference type="SUPFAM" id="SSF52343">
    <property type="entry name" value="Ferredoxin reductase-like, C-terminal NADP-linked domain"/>
    <property type="match status" value="1"/>
</dbReference>
<keyword evidence="6" id="KW-0521">NADP</keyword>
<dbReference type="PRINTS" id="PR00371">
    <property type="entry name" value="FPNCR"/>
</dbReference>
<evidence type="ECO:0000313" key="10">
    <source>
        <dbReference type="EMBL" id="PRW58218.1"/>
    </source>
</evidence>
<dbReference type="InterPro" id="IPR015701">
    <property type="entry name" value="FNR"/>
</dbReference>
<dbReference type="PANTHER" id="PTHR43314">
    <property type="match status" value="1"/>
</dbReference>
<dbReference type="Pfam" id="PF00970">
    <property type="entry name" value="FAD_binding_6"/>
    <property type="match status" value="1"/>
</dbReference>
<dbReference type="Gene3D" id="3.40.50.80">
    <property type="entry name" value="Nucleotide-binding domain of ferredoxin-NADP reductase (FNR) module"/>
    <property type="match status" value="1"/>
</dbReference>
<dbReference type="OrthoDB" id="1688044at2759"/>
<reference evidence="10 11" key="1">
    <citation type="journal article" date="2018" name="Plant J.">
        <title>Genome sequences of Chlorella sorokiniana UTEX 1602 and Micractinium conductrix SAG 241.80: implications to maltose excretion by a green alga.</title>
        <authorList>
            <person name="Arriola M.B."/>
            <person name="Velmurugan N."/>
            <person name="Zhang Y."/>
            <person name="Plunkett M.H."/>
            <person name="Hondzo H."/>
            <person name="Barney B.M."/>
        </authorList>
    </citation>
    <scope>NUCLEOTIDE SEQUENCE [LARGE SCALE GENOMIC DNA]</scope>
    <source>
        <strain evidence="11">UTEX 1602</strain>
    </source>
</reference>
<keyword evidence="5" id="KW-0274">FAD</keyword>
<dbReference type="InterPro" id="IPR001433">
    <property type="entry name" value="OxRdtase_FAD/NAD-bd"/>
</dbReference>
<keyword evidence="7" id="KW-0560">Oxidoreductase</keyword>
<dbReference type="Gene3D" id="2.40.30.10">
    <property type="entry name" value="Translation factors"/>
    <property type="match status" value="1"/>
</dbReference>
<proteinExistence type="inferred from homology"/>
<evidence type="ECO:0000259" key="9">
    <source>
        <dbReference type="PROSITE" id="PS51384"/>
    </source>
</evidence>
<evidence type="ECO:0000256" key="4">
    <source>
        <dbReference type="ARBA" id="ARBA00022630"/>
    </source>
</evidence>
<organism evidence="10 11">
    <name type="scientific">Chlorella sorokiniana</name>
    <name type="common">Freshwater green alga</name>
    <dbReference type="NCBI Taxonomy" id="3076"/>
    <lineage>
        <taxon>Eukaryota</taxon>
        <taxon>Viridiplantae</taxon>
        <taxon>Chlorophyta</taxon>
        <taxon>core chlorophytes</taxon>
        <taxon>Trebouxiophyceae</taxon>
        <taxon>Chlorellales</taxon>
        <taxon>Chlorellaceae</taxon>
        <taxon>Chlorella clade</taxon>
        <taxon>Chlorella</taxon>
    </lineage>
</organism>
<evidence type="ECO:0000313" key="11">
    <source>
        <dbReference type="Proteomes" id="UP000239899"/>
    </source>
</evidence>
<protein>
    <recommendedName>
        <fullName evidence="3">ferredoxin--NADP(+) reductase</fullName>
        <ecNumber evidence="3">1.18.1.2</ecNumber>
    </recommendedName>
</protein>
<evidence type="ECO:0000256" key="7">
    <source>
        <dbReference type="ARBA" id="ARBA00023002"/>
    </source>
</evidence>
<accession>A0A2P6TVY5</accession>
<keyword evidence="4" id="KW-0285">Flavoprotein</keyword>
<dbReference type="GO" id="GO:0004324">
    <property type="term" value="F:ferredoxin-NADP+ reductase activity"/>
    <property type="evidence" value="ECO:0007669"/>
    <property type="project" value="UniProtKB-EC"/>
</dbReference>
<evidence type="ECO:0000256" key="2">
    <source>
        <dbReference type="ARBA" id="ARBA00008312"/>
    </source>
</evidence>
<evidence type="ECO:0000256" key="6">
    <source>
        <dbReference type="ARBA" id="ARBA00022857"/>
    </source>
</evidence>
<keyword evidence="11" id="KW-1185">Reference proteome</keyword>
<sequence>MAAVARAQPARAANALSRRQAERRQIAQPVRALVGAADFAAQAAGLAHTLAAGPLPLAAGGLAAAGLASLVPPPPAGLREPVSVSLEGGKAPLNTHGVGRGGKFPPFQGKVLAIERMGGRDAERDVSRIVIETGGVLFHEGQSFGVVPPGTKINSKGQEVPETVRLYSIASSRYGDRHDGKTCTLCVVRVVWHDEEGKVHRGVCSNYLCDLKVGDTIQMTGPSGTAMLLPDNHMQRRIVCVATGTGIAPFRAFWRRLFFDQVPGHPHGYQGRFWLLAGFANPDSELFTKELRSIEAANPDHFRLDVALSLTQTNQRGGPEYVQDRIEESGEEFLALLASDDCLFYFCGLKRMYSSVVEVLERLGEERGVDTKALIAKLKKEHRWHVETA</sequence>
<evidence type="ECO:0000256" key="8">
    <source>
        <dbReference type="ARBA" id="ARBA00047776"/>
    </source>
</evidence>
<dbReference type="SUPFAM" id="SSF63380">
    <property type="entry name" value="Riboflavin synthase domain-like"/>
    <property type="match status" value="1"/>
</dbReference>
<dbReference type="InterPro" id="IPR008333">
    <property type="entry name" value="Cbr1-like_FAD-bd_dom"/>
</dbReference>
<dbReference type="FunFam" id="3.40.50.80:FF:000008">
    <property type="entry name" value="Ferredoxin--NADP reductase, chloroplastic"/>
    <property type="match status" value="1"/>
</dbReference>